<dbReference type="Pfam" id="PF13445">
    <property type="entry name" value="zf-RING_UBOX"/>
    <property type="match status" value="1"/>
</dbReference>
<dbReference type="RefSeq" id="XP_013420195.1">
    <property type="nucleotide sequence ID" value="XM_013564741.1"/>
</dbReference>
<dbReference type="CDD" id="cd19757">
    <property type="entry name" value="Bbox1"/>
    <property type="match status" value="1"/>
</dbReference>
<dbReference type="InterPro" id="IPR027370">
    <property type="entry name" value="Znf-RING_euk"/>
</dbReference>
<dbReference type="OrthoDB" id="6105938at2759"/>
<dbReference type="PROSITE" id="PS00518">
    <property type="entry name" value="ZF_RING_1"/>
    <property type="match status" value="1"/>
</dbReference>
<evidence type="ECO:0000313" key="7">
    <source>
        <dbReference type="Proteomes" id="UP000085678"/>
    </source>
</evidence>
<feature type="compositionally biased region" description="Low complexity" evidence="5">
    <location>
        <begin position="594"/>
        <end position="608"/>
    </location>
</feature>
<dbReference type="SUPFAM" id="SSF57845">
    <property type="entry name" value="B-box zinc-binding domain"/>
    <property type="match status" value="1"/>
</dbReference>
<dbReference type="InterPro" id="IPR011042">
    <property type="entry name" value="6-blade_b-propeller_TolB-like"/>
</dbReference>
<keyword evidence="1" id="KW-0479">Metal-binding</keyword>
<dbReference type="Proteomes" id="UP000085678">
    <property type="component" value="Unplaced"/>
</dbReference>
<name>A0A1S3KC35_LINAN</name>
<dbReference type="GO" id="GO:0005654">
    <property type="term" value="C:nucleoplasm"/>
    <property type="evidence" value="ECO:0007669"/>
    <property type="project" value="TreeGrafter"/>
</dbReference>
<accession>A0A1S3KC35</accession>
<dbReference type="Gene3D" id="3.30.40.10">
    <property type="entry name" value="Zinc/RING finger domain, C3HC4 (zinc finger)"/>
    <property type="match status" value="1"/>
</dbReference>
<dbReference type="InterPro" id="IPR017907">
    <property type="entry name" value="Znf_RING_CS"/>
</dbReference>
<dbReference type="SUPFAM" id="SSF57850">
    <property type="entry name" value="RING/U-box"/>
    <property type="match status" value="1"/>
</dbReference>
<dbReference type="Gene3D" id="3.30.160.60">
    <property type="entry name" value="Classic Zinc Finger"/>
    <property type="match status" value="1"/>
</dbReference>
<feature type="region of interest" description="Disordered" evidence="5">
    <location>
        <begin position="591"/>
        <end position="618"/>
    </location>
</feature>
<dbReference type="SUPFAM" id="SSF63829">
    <property type="entry name" value="Calcium-dependent phosphotriesterase"/>
    <property type="match status" value="1"/>
</dbReference>
<evidence type="ECO:0000256" key="2">
    <source>
        <dbReference type="ARBA" id="ARBA00022771"/>
    </source>
</evidence>
<dbReference type="RefSeq" id="XP_013420194.1">
    <property type="nucleotide sequence ID" value="XM_013564740.1"/>
</dbReference>
<evidence type="ECO:0000259" key="6">
    <source>
        <dbReference type="PROSITE" id="PS50089"/>
    </source>
</evidence>
<reference evidence="8 9" key="1">
    <citation type="submission" date="2025-04" db="UniProtKB">
        <authorList>
            <consortium name="RefSeq"/>
        </authorList>
    </citation>
    <scope>IDENTIFICATION</scope>
    <source>
        <tissue evidence="8 9">Gonads</tissue>
    </source>
</reference>
<proteinExistence type="predicted"/>
<dbReference type="InterPro" id="IPR001841">
    <property type="entry name" value="Znf_RING"/>
</dbReference>
<sequence>MTTTTMFKPAHLEGTVDDVCSCQICFEEFNPDRQPKFLPCSHTFCLACIQKHAEAHNSVVSGAKFPCPMCRLDVSVPANGLQNLPNNIYIGKVLDVLEQQSFQSSLSPLYGDQAREVCDICMLEGRVKEATVHCFDCGKKFCFECTAEHTSTAGFGNHKVNLVVRDQAKCDSHPQFDVSTYCRDHDCCVCVACTMKQHKTCTLISVGTFIDEKKTSMEALLETCKGKLGGMNEKVSASTAKLRELNAQMVKLQQCMEITKANINRERGIQEELVESANELTHVVKFAEQSLTKATSVEETVITLCPLEKSLQVYLSDGTIPAIPSIHSPPGPKTAVDAAPLAEEAPYECVRAMWLPDDVVYGNVSYGDCYGRKGSTVIFDVQTSPDGFTAFVDVENRQLVIFDPKGKATVVWRHLQSCHMVNSASSGVISPRLCTSVTWVKLDGVEGFAVILLETEQKKSWLGVLAGTETHHKLKVFTPQGIVRKTVVLDQKARLVSPSGLAVTKHQQIIVSDLDKNCLFFFDKYGNLVRTFGSYGNGDAQFDMPLYLSTDKEALYISDSLNNCVKMFTFSGDFLGKIGKPFGNILNSQRKLDSNSSSNGSSAEGEGSLLTHQSTKPDSELYRPGGVCMYRDMVIVSDTGNNKVKLFTKTGQFVQVLAVMESPRGVCVTREENIVISYGGVYSTNHGVKVINIPQGDEDEDSVEEEEET</sequence>
<dbReference type="AlphaFoldDB" id="A0A1S3KC35"/>
<dbReference type="PANTHER" id="PTHR25462">
    <property type="entry name" value="BONUS, ISOFORM C-RELATED"/>
    <property type="match status" value="1"/>
</dbReference>
<dbReference type="GO" id="GO:0008270">
    <property type="term" value="F:zinc ion binding"/>
    <property type="evidence" value="ECO:0007669"/>
    <property type="project" value="UniProtKB-KW"/>
</dbReference>
<dbReference type="CDD" id="cd19776">
    <property type="entry name" value="Bbox2_TRIM25_C-IV"/>
    <property type="match status" value="1"/>
</dbReference>
<keyword evidence="7" id="KW-1185">Reference proteome</keyword>
<dbReference type="KEGG" id="lak:106180682"/>
<keyword evidence="2 4" id="KW-0863">Zinc-finger</keyword>
<protein>
    <submittedName>
        <fullName evidence="8 9">Tripartite motif-containing protein 3-like</fullName>
    </submittedName>
</protein>
<dbReference type="InterPro" id="IPR013083">
    <property type="entry name" value="Znf_RING/FYVE/PHD"/>
</dbReference>
<dbReference type="InterPro" id="IPR047153">
    <property type="entry name" value="TRIM45/56/19-like"/>
</dbReference>
<evidence type="ECO:0000256" key="4">
    <source>
        <dbReference type="PROSITE-ProRule" id="PRU00175"/>
    </source>
</evidence>
<evidence type="ECO:0000256" key="1">
    <source>
        <dbReference type="ARBA" id="ARBA00022723"/>
    </source>
</evidence>
<keyword evidence="3" id="KW-0862">Zinc</keyword>
<gene>
    <name evidence="8 9" type="primary">LOC106180682</name>
</gene>
<dbReference type="PROSITE" id="PS50089">
    <property type="entry name" value="ZF_RING_2"/>
    <property type="match status" value="1"/>
</dbReference>
<dbReference type="PANTHER" id="PTHR25462:SF305">
    <property type="entry name" value="RING-TYPE DOMAIN-CONTAINING PROTEIN"/>
    <property type="match status" value="1"/>
</dbReference>
<dbReference type="SMART" id="SM00184">
    <property type="entry name" value="RING"/>
    <property type="match status" value="2"/>
</dbReference>
<evidence type="ECO:0000313" key="8">
    <source>
        <dbReference type="RefSeq" id="XP_013420194.1"/>
    </source>
</evidence>
<dbReference type="CDD" id="cd05819">
    <property type="entry name" value="NHL"/>
    <property type="match status" value="1"/>
</dbReference>
<organism evidence="7 9">
    <name type="scientific">Lingula anatina</name>
    <name type="common">Brachiopod</name>
    <name type="synonym">Lingula unguis</name>
    <dbReference type="NCBI Taxonomy" id="7574"/>
    <lineage>
        <taxon>Eukaryota</taxon>
        <taxon>Metazoa</taxon>
        <taxon>Spiralia</taxon>
        <taxon>Lophotrochozoa</taxon>
        <taxon>Brachiopoda</taxon>
        <taxon>Linguliformea</taxon>
        <taxon>Lingulata</taxon>
        <taxon>Lingulida</taxon>
        <taxon>Linguloidea</taxon>
        <taxon>Lingulidae</taxon>
        <taxon>Lingula</taxon>
    </lineage>
</organism>
<dbReference type="Gene3D" id="2.120.10.30">
    <property type="entry name" value="TolB, C-terminal domain"/>
    <property type="match status" value="2"/>
</dbReference>
<feature type="domain" description="RING-type" evidence="6">
    <location>
        <begin position="22"/>
        <end position="71"/>
    </location>
</feature>
<evidence type="ECO:0000313" key="9">
    <source>
        <dbReference type="RefSeq" id="XP_013420195.1"/>
    </source>
</evidence>
<dbReference type="GO" id="GO:0061630">
    <property type="term" value="F:ubiquitin protein ligase activity"/>
    <property type="evidence" value="ECO:0007669"/>
    <property type="project" value="TreeGrafter"/>
</dbReference>
<dbReference type="GeneID" id="106180682"/>
<evidence type="ECO:0000256" key="5">
    <source>
        <dbReference type="SAM" id="MobiDB-lite"/>
    </source>
</evidence>
<evidence type="ECO:0000256" key="3">
    <source>
        <dbReference type="ARBA" id="ARBA00022833"/>
    </source>
</evidence>